<dbReference type="Pfam" id="PF04397">
    <property type="entry name" value="LytTR"/>
    <property type="match status" value="1"/>
</dbReference>
<keyword evidence="2" id="KW-0597">Phosphoprotein</keyword>
<protein>
    <submittedName>
        <fullName evidence="5">Response regulator</fullName>
    </submittedName>
</protein>
<dbReference type="GO" id="GO:0000976">
    <property type="term" value="F:transcription cis-regulatory region binding"/>
    <property type="evidence" value="ECO:0007669"/>
    <property type="project" value="TreeGrafter"/>
</dbReference>
<dbReference type="Gene3D" id="2.40.50.1020">
    <property type="entry name" value="LytTr DNA-binding domain"/>
    <property type="match status" value="1"/>
</dbReference>
<sequence length="248" mass="27905">MKNVLIIDDEPKARQLLRAMLTDCAPDLTVVADCDDLPSGVKAIRKLKPDLVFLDIEMPGYSGLELMDFFEESEVDFFVIFTTAYSQYALQAFRFSAIDYLLKPLNINALTDAVERFRQKKDREAQHLSALRFNTESRQTKRIALPQANGIRFIDSNDVLYAKGEGAYTDIFLSSGEKLLISRNLKYLESLVEGIDNLLRCHKSYLINTQYISAYIRQDGGYLKLTNGHDVSVSPDKVASVLAACGGR</sequence>
<evidence type="ECO:0000256" key="2">
    <source>
        <dbReference type="PROSITE-ProRule" id="PRU00169"/>
    </source>
</evidence>
<dbReference type="Proteomes" id="UP000664795">
    <property type="component" value="Unassembled WGS sequence"/>
</dbReference>
<dbReference type="AlphaFoldDB" id="A0A939K3I8"/>
<organism evidence="5 6">
    <name type="scientific">Fibrella aquatilis</name>
    <dbReference type="NCBI Taxonomy" id="2817059"/>
    <lineage>
        <taxon>Bacteria</taxon>
        <taxon>Pseudomonadati</taxon>
        <taxon>Bacteroidota</taxon>
        <taxon>Cytophagia</taxon>
        <taxon>Cytophagales</taxon>
        <taxon>Spirosomataceae</taxon>
        <taxon>Fibrella</taxon>
    </lineage>
</organism>
<name>A0A939K3I8_9BACT</name>
<keyword evidence="1" id="KW-0238">DNA-binding</keyword>
<dbReference type="GO" id="GO:0032993">
    <property type="term" value="C:protein-DNA complex"/>
    <property type="evidence" value="ECO:0007669"/>
    <property type="project" value="TreeGrafter"/>
</dbReference>
<dbReference type="InterPro" id="IPR001789">
    <property type="entry name" value="Sig_transdc_resp-reg_receiver"/>
</dbReference>
<proteinExistence type="predicted"/>
<dbReference type="InterPro" id="IPR039420">
    <property type="entry name" value="WalR-like"/>
</dbReference>
<dbReference type="PROSITE" id="PS50930">
    <property type="entry name" value="HTH_LYTTR"/>
    <property type="match status" value="1"/>
</dbReference>
<dbReference type="SMART" id="SM00850">
    <property type="entry name" value="LytTR"/>
    <property type="match status" value="1"/>
</dbReference>
<dbReference type="Gene3D" id="3.40.50.2300">
    <property type="match status" value="1"/>
</dbReference>
<evidence type="ECO:0000256" key="1">
    <source>
        <dbReference type="ARBA" id="ARBA00023125"/>
    </source>
</evidence>
<feature type="domain" description="HTH LytTR-type" evidence="4">
    <location>
        <begin position="143"/>
        <end position="247"/>
    </location>
</feature>
<evidence type="ECO:0000313" key="5">
    <source>
        <dbReference type="EMBL" id="MBO0934390.1"/>
    </source>
</evidence>
<keyword evidence="6" id="KW-1185">Reference proteome</keyword>
<evidence type="ECO:0000313" key="6">
    <source>
        <dbReference type="Proteomes" id="UP000664795"/>
    </source>
</evidence>
<dbReference type="PANTHER" id="PTHR48111">
    <property type="entry name" value="REGULATOR OF RPOS"/>
    <property type="match status" value="1"/>
</dbReference>
<dbReference type="GO" id="GO:0005829">
    <property type="term" value="C:cytosol"/>
    <property type="evidence" value="ECO:0007669"/>
    <property type="project" value="TreeGrafter"/>
</dbReference>
<dbReference type="InterPro" id="IPR007492">
    <property type="entry name" value="LytTR_DNA-bd_dom"/>
</dbReference>
<dbReference type="PROSITE" id="PS50110">
    <property type="entry name" value="RESPONSE_REGULATORY"/>
    <property type="match status" value="1"/>
</dbReference>
<evidence type="ECO:0000259" key="4">
    <source>
        <dbReference type="PROSITE" id="PS50930"/>
    </source>
</evidence>
<evidence type="ECO:0000259" key="3">
    <source>
        <dbReference type="PROSITE" id="PS50110"/>
    </source>
</evidence>
<feature type="modified residue" description="4-aspartylphosphate" evidence="2">
    <location>
        <position position="55"/>
    </location>
</feature>
<dbReference type="PANTHER" id="PTHR48111:SF3">
    <property type="entry name" value="TRANSCRIPTIONAL REGULATORY PROTEIN BTSR"/>
    <property type="match status" value="1"/>
</dbReference>
<dbReference type="SUPFAM" id="SSF52172">
    <property type="entry name" value="CheY-like"/>
    <property type="match status" value="1"/>
</dbReference>
<dbReference type="EMBL" id="JAFMYU010000031">
    <property type="protein sequence ID" value="MBO0934390.1"/>
    <property type="molecule type" value="Genomic_DNA"/>
</dbReference>
<reference evidence="5 6" key="1">
    <citation type="submission" date="2021-03" db="EMBL/GenBank/DDBJ databases">
        <title>Fibrella sp. HMF5036 genome sequencing and assembly.</title>
        <authorList>
            <person name="Kang H."/>
            <person name="Kim H."/>
            <person name="Bae S."/>
            <person name="Joh K."/>
        </authorList>
    </citation>
    <scope>NUCLEOTIDE SEQUENCE [LARGE SCALE GENOMIC DNA]</scope>
    <source>
        <strain evidence="5 6">HMF5036</strain>
    </source>
</reference>
<dbReference type="GO" id="GO:0006355">
    <property type="term" value="P:regulation of DNA-templated transcription"/>
    <property type="evidence" value="ECO:0007669"/>
    <property type="project" value="TreeGrafter"/>
</dbReference>
<dbReference type="Pfam" id="PF00072">
    <property type="entry name" value="Response_reg"/>
    <property type="match status" value="1"/>
</dbReference>
<gene>
    <name evidence="5" type="ORF">J2I48_25500</name>
</gene>
<accession>A0A939K3I8</accession>
<comment type="caution">
    <text evidence="5">The sequence shown here is derived from an EMBL/GenBank/DDBJ whole genome shotgun (WGS) entry which is preliminary data.</text>
</comment>
<dbReference type="RefSeq" id="WP_207338356.1">
    <property type="nucleotide sequence ID" value="NZ_JAFMYU010000031.1"/>
</dbReference>
<dbReference type="InterPro" id="IPR011006">
    <property type="entry name" value="CheY-like_superfamily"/>
</dbReference>
<dbReference type="GO" id="GO:0000156">
    <property type="term" value="F:phosphorelay response regulator activity"/>
    <property type="evidence" value="ECO:0007669"/>
    <property type="project" value="TreeGrafter"/>
</dbReference>
<dbReference type="SMART" id="SM00448">
    <property type="entry name" value="REC"/>
    <property type="match status" value="1"/>
</dbReference>
<feature type="domain" description="Response regulatory" evidence="3">
    <location>
        <begin position="3"/>
        <end position="118"/>
    </location>
</feature>